<dbReference type="HAMAP" id="MF_02019">
    <property type="entry name" value="MurF"/>
    <property type="match status" value="1"/>
</dbReference>
<keyword evidence="2 10" id="KW-0436">Ligase</keyword>
<dbReference type="Pfam" id="PF01225">
    <property type="entry name" value="Mur_ligase"/>
    <property type="match status" value="1"/>
</dbReference>
<keyword evidence="8 10" id="KW-0131">Cell cycle</keyword>
<evidence type="ECO:0000259" key="12">
    <source>
        <dbReference type="Pfam" id="PF01225"/>
    </source>
</evidence>
<dbReference type="EC" id="6.3.2.10" evidence="10 11"/>
<dbReference type="GO" id="GO:0016874">
    <property type="term" value="F:ligase activity"/>
    <property type="evidence" value="ECO:0007669"/>
    <property type="project" value="UniProtKB-KW"/>
</dbReference>
<keyword evidence="4 10" id="KW-0547">Nucleotide-binding</keyword>
<evidence type="ECO:0000259" key="13">
    <source>
        <dbReference type="Pfam" id="PF02875"/>
    </source>
</evidence>
<protein>
    <recommendedName>
        <fullName evidence="10 11">UDP-N-acetylmuramoyl-tripeptide--D-alanyl-D-alanine ligase</fullName>
        <ecNumber evidence="10 11">6.3.2.10</ecNumber>
    </recommendedName>
    <alternativeName>
        <fullName evidence="10">D-alanyl-D-alanine-adding enzyme</fullName>
    </alternativeName>
</protein>
<evidence type="ECO:0000256" key="1">
    <source>
        <dbReference type="ARBA" id="ARBA00022490"/>
    </source>
</evidence>
<feature type="domain" description="Mur ligase C-terminal" evidence="13">
    <location>
        <begin position="318"/>
        <end position="437"/>
    </location>
</feature>
<dbReference type="InterPro" id="IPR000713">
    <property type="entry name" value="Mur_ligase_N"/>
</dbReference>
<dbReference type="InterPro" id="IPR051046">
    <property type="entry name" value="MurCDEF_CellWall_CoF430Synth"/>
</dbReference>
<evidence type="ECO:0000313" key="15">
    <source>
        <dbReference type="EMBL" id="USR90998.1"/>
    </source>
</evidence>
<comment type="subcellular location">
    <subcellularLocation>
        <location evidence="10 11">Cytoplasm</location>
    </subcellularLocation>
</comment>
<evidence type="ECO:0000313" key="16">
    <source>
        <dbReference type="Proteomes" id="UP001056708"/>
    </source>
</evidence>
<sequence length="451" mass="49078">MRVFLQHLAHVLAATPKGCSDHSLNRACTGICTDTRQVSPGNLFIALPGERFDGHDFVYTARERGAIAVLVHHPFDDETLPQLVVPDTLAAYQRLGRWWRDTHAVPVIGVTGSVGKTTTKELIAAVLGIHGNVLKTQDNFNNEIGVPKTLLQLNENHTYAVVEMAMRGKGQIAELTHIARPDIGVITNVGTAHIGLLGSREAIAQAKCELLAEMPQTGCAVLNADDDLLMKTAAQVWSGKTITFGLTNGDLQGQLIDSQTIELEGVRYPLPLPGRHNALNYLAAIAVARLLRLNTNRLNHGLAVTIPNGRAQKHLLPGDVVFLDETYNAGLESMLASLDLLADSPGQRRIAVLGTMKELGEQSLEFHRQVGERVKQLNLDALFVLAELPEAEAMADGAHGVSFVDIENLETPQAHEALASRLREFLREGDRVLFKASHSVALDRIIQQLKA</sequence>
<keyword evidence="7 10" id="KW-0573">Peptidoglycan synthesis</keyword>
<evidence type="ECO:0000256" key="5">
    <source>
        <dbReference type="ARBA" id="ARBA00022840"/>
    </source>
</evidence>
<dbReference type="NCBIfam" id="TIGR01143">
    <property type="entry name" value="murF"/>
    <property type="match status" value="1"/>
</dbReference>
<evidence type="ECO:0000256" key="9">
    <source>
        <dbReference type="ARBA" id="ARBA00023316"/>
    </source>
</evidence>
<evidence type="ECO:0000256" key="3">
    <source>
        <dbReference type="ARBA" id="ARBA00022618"/>
    </source>
</evidence>
<dbReference type="SUPFAM" id="SSF53623">
    <property type="entry name" value="MurD-like peptide ligases, catalytic domain"/>
    <property type="match status" value="1"/>
</dbReference>
<keyword evidence="1 10" id="KW-0963">Cytoplasm</keyword>
<dbReference type="InterPro" id="IPR036565">
    <property type="entry name" value="Mur-like_cat_sf"/>
</dbReference>
<comment type="pathway">
    <text evidence="10 11">Cell wall biogenesis; peptidoglycan biosynthesis.</text>
</comment>
<reference evidence="15" key="1">
    <citation type="submission" date="2022-06" db="EMBL/GenBank/DDBJ databases">
        <title>Genome sequence of Phormidium yuhuli AB48 isolated from an industrial photobioreactor environment.</title>
        <authorList>
            <person name="Qiu Y."/>
            <person name="Noonan A.J.C."/>
            <person name="Dofher K."/>
            <person name="Koch M."/>
            <person name="Kieft B."/>
            <person name="Lin X."/>
            <person name="Ziels R.M."/>
            <person name="Hallam S.J."/>
        </authorList>
    </citation>
    <scope>NUCLEOTIDE SEQUENCE</scope>
    <source>
        <strain evidence="15">AB48</strain>
    </source>
</reference>
<keyword evidence="9 10" id="KW-0961">Cell wall biogenesis/degradation</keyword>
<dbReference type="Pfam" id="PF08245">
    <property type="entry name" value="Mur_ligase_M"/>
    <property type="match status" value="1"/>
</dbReference>
<feature type="binding site" evidence="10">
    <location>
        <begin position="112"/>
        <end position="118"/>
    </location>
    <ligand>
        <name>ATP</name>
        <dbReference type="ChEBI" id="CHEBI:30616"/>
    </ligand>
</feature>
<dbReference type="SUPFAM" id="SSF53244">
    <property type="entry name" value="MurD-like peptide ligases, peptide-binding domain"/>
    <property type="match status" value="1"/>
</dbReference>
<evidence type="ECO:0000256" key="8">
    <source>
        <dbReference type="ARBA" id="ARBA00023306"/>
    </source>
</evidence>
<dbReference type="Gene3D" id="3.90.190.20">
    <property type="entry name" value="Mur ligase, C-terminal domain"/>
    <property type="match status" value="1"/>
</dbReference>
<dbReference type="EMBL" id="CP098611">
    <property type="protein sequence ID" value="USR90998.1"/>
    <property type="molecule type" value="Genomic_DNA"/>
</dbReference>
<evidence type="ECO:0000256" key="4">
    <source>
        <dbReference type="ARBA" id="ARBA00022741"/>
    </source>
</evidence>
<dbReference type="Gene3D" id="3.40.1390.10">
    <property type="entry name" value="MurE/MurF, N-terminal domain"/>
    <property type="match status" value="1"/>
</dbReference>
<feature type="domain" description="Mur ligase N-terminal catalytic" evidence="12">
    <location>
        <begin position="29"/>
        <end position="75"/>
    </location>
</feature>
<dbReference type="Gene3D" id="3.40.1190.10">
    <property type="entry name" value="Mur-like, catalytic domain"/>
    <property type="match status" value="1"/>
</dbReference>
<dbReference type="InterPro" id="IPR005863">
    <property type="entry name" value="UDP-N-AcMur_synth"/>
</dbReference>
<comment type="similarity">
    <text evidence="10">Belongs to the MurCDEF family. MurF subfamily.</text>
</comment>
<name>A0ABY5AQ47_9CYAN</name>
<evidence type="ECO:0000256" key="2">
    <source>
        <dbReference type="ARBA" id="ARBA00022598"/>
    </source>
</evidence>
<keyword evidence="6 10" id="KW-0133">Cell shape</keyword>
<dbReference type="InterPro" id="IPR036615">
    <property type="entry name" value="Mur_ligase_C_dom_sf"/>
</dbReference>
<evidence type="ECO:0000256" key="11">
    <source>
        <dbReference type="RuleBase" id="RU004136"/>
    </source>
</evidence>
<evidence type="ECO:0000256" key="7">
    <source>
        <dbReference type="ARBA" id="ARBA00022984"/>
    </source>
</evidence>
<dbReference type="RefSeq" id="WP_252663024.1">
    <property type="nucleotide sequence ID" value="NZ_CP098611.1"/>
</dbReference>
<gene>
    <name evidence="10" type="primary">murF</name>
    <name evidence="15" type="ORF">NEA10_19590</name>
</gene>
<dbReference type="PANTHER" id="PTHR43024">
    <property type="entry name" value="UDP-N-ACETYLMURAMOYL-TRIPEPTIDE--D-ALANYL-D-ALANINE LIGASE"/>
    <property type="match status" value="1"/>
</dbReference>
<evidence type="ECO:0000256" key="6">
    <source>
        <dbReference type="ARBA" id="ARBA00022960"/>
    </source>
</evidence>
<keyword evidence="16" id="KW-1185">Reference proteome</keyword>
<dbReference type="InterPro" id="IPR004101">
    <property type="entry name" value="Mur_ligase_C"/>
</dbReference>
<dbReference type="Proteomes" id="UP001056708">
    <property type="component" value="Chromosome"/>
</dbReference>
<dbReference type="InterPro" id="IPR013221">
    <property type="entry name" value="Mur_ligase_cen"/>
</dbReference>
<accession>A0ABY5AQ47</accession>
<evidence type="ECO:0000256" key="10">
    <source>
        <dbReference type="HAMAP-Rule" id="MF_02019"/>
    </source>
</evidence>
<dbReference type="InterPro" id="IPR035911">
    <property type="entry name" value="MurE/MurF_N"/>
</dbReference>
<feature type="domain" description="Mur ligase central" evidence="14">
    <location>
        <begin position="110"/>
        <end position="288"/>
    </location>
</feature>
<dbReference type="PANTHER" id="PTHR43024:SF1">
    <property type="entry name" value="UDP-N-ACETYLMURAMOYL-TRIPEPTIDE--D-ALANYL-D-ALANINE LIGASE"/>
    <property type="match status" value="1"/>
</dbReference>
<organism evidence="15 16">
    <name type="scientific">Phormidium yuhuli AB48</name>
    <dbReference type="NCBI Taxonomy" id="2940671"/>
    <lineage>
        <taxon>Bacteria</taxon>
        <taxon>Bacillati</taxon>
        <taxon>Cyanobacteriota</taxon>
        <taxon>Cyanophyceae</taxon>
        <taxon>Oscillatoriophycideae</taxon>
        <taxon>Oscillatoriales</taxon>
        <taxon>Oscillatoriaceae</taxon>
        <taxon>Phormidium</taxon>
        <taxon>Phormidium yuhuli</taxon>
    </lineage>
</organism>
<comment type="catalytic activity">
    <reaction evidence="10 11">
        <text>D-alanyl-D-alanine + UDP-N-acetyl-alpha-D-muramoyl-L-alanyl-gamma-D-glutamyl-meso-2,6-diaminopimelate + ATP = UDP-N-acetyl-alpha-D-muramoyl-L-alanyl-gamma-D-glutamyl-meso-2,6-diaminopimeloyl-D-alanyl-D-alanine + ADP + phosphate + H(+)</text>
        <dbReference type="Rhea" id="RHEA:28374"/>
        <dbReference type="ChEBI" id="CHEBI:15378"/>
        <dbReference type="ChEBI" id="CHEBI:30616"/>
        <dbReference type="ChEBI" id="CHEBI:43474"/>
        <dbReference type="ChEBI" id="CHEBI:57822"/>
        <dbReference type="ChEBI" id="CHEBI:61386"/>
        <dbReference type="ChEBI" id="CHEBI:83905"/>
        <dbReference type="ChEBI" id="CHEBI:456216"/>
        <dbReference type="EC" id="6.3.2.10"/>
    </reaction>
</comment>
<comment type="function">
    <text evidence="10 11">Involved in cell wall formation. Catalyzes the final step in the synthesis of UDP-N-acetylmuramoyl-pentapeptide, the precursor of murein.</text>
</comment>
<keyword evidence="5 10" id="KW-0067">ATP-binding</keyword>
<evidence type="ECO:0000259" key="14">
    <source>
        <dbReference type="Pfam" id="PF08245"/>
    </source>
</evidence>
<proteinExistence type="inferred from homology"/>
<keyword evidence="3 10" id="KW-0132">Cell division</keyword>
<dbReference type="SUPFAM" id="SSF63418">
    <property type="entry name" value="MurE/MurF N-terminal domain"/>
    <property type="match status" value="1"/>
</dbReference>
<dbReference type="Pfam" id="PF02875">
    <property type="entry name" value="Mur_ligase_C"/>
    <property type="match status" value="1"/>
</dbReference>